<proteinExistence type="inferred from homology"/>
<keyword evidence="15" id="KW-1185">Reference proteome</keyword>
<dbReference type="InterPro" id="IPR001295">
    <property type="entry name" value="Dihydroorotate_DH_CS"/>
</dbReference>
<dbReference type="GO" id="GO:0005737">
    <property type="term" value="C:cytoplasm"/>
    <property type="evidence" value="ECO:0007669"/>
    <property type="project" value="UniProtKB-SubCell"/>
</dbReference>
<dbReference type="Proteomes" id="UP000076244">
    <property type="component" value="Chromosome"/>
</dbReference>
<evidence type="ECO:0000256" key="8">
    <source>
        <dbReference type="ARBA" id="ARBA00022643"/>
    </source>
</evidence>
<evidence type="ECO:0000256" key="11">
    <source>
        <dbReference type="HAMAP-Rule" id="MF_00224"/>
    </source>
</evidence>
<accession>A0AAC9B365</accession>
<dbReference type="PROSITE" id="PS00912">
    <property type="entry name" value="DHODEHASE_2"/>
    <property type="match status" value="1"/>
</dbReference>
<evidence type="ECO:0000313" key="16">
    <source>
        <dbReference type="Proteomes" id="UP000076405"/>
    </source>
</evidence>
<dbReference type="InterPro" id="IPR049622">
    <property type="entry name" value="Dihydroorotate_DH_I"/>
</dbReference>
<feature type="binding site" evidence="11">
    <location>
        <position position="221"/>
    </location>
    <ligand>
        <name>FMN</name>
        <dbReference type="ChEBI" id="CHEBI:58210"/>
    </ligand>
</feature>
<feature type="binding site" evidence="11">
    <location>
        <position position="195"/>
    </location>
    <ligand>
        <name>FMN</name>
        <dbReference type="ChEBI" id="CHEBI:58210"/>
    </ligand>
</feature>
<dbReference type="InterPro" id="IPR012135">
    <property type="entry name" value="Dihydroorotate_DH_1_2"/>
</dbReference>
<evidence type="ECO:0000313" key="14">
    <source>
        <dbReference type="EMBL" id="AMV66652.1"/>
    </source>
</evidence>
<dbReference type="CDD" id="cd04740">
    <property type="entry name" value="DHOD_1B_like"/>
    <property type="match status" value="1"/>
</dbReference>
<dbReference type="Proteomes" id="UP000076405">
    <property type="component" value="Chromosome"/>
</dbReference>
<protein>
    <recommendedName>
        <fullName evidence="11">Dihydroorotate dehydrogenase</fullName>
        <shortName evidence="11">DHOD</shortName>
        <shortName evidence="11">DHODase</shortName>
        <shortName evidence="11">DHOdehase</shortName>
        <ecNumber evidence="11">1.3.-.-</ecNumber>
    </recommendedName>
</protein>
<feature type="active site" description="Nucleophile" evidence="11">
    <location>
        <position position="134"/>
    </location>
</feature>
<evidence type="ECO:0000256" key="7">
    <source>
        <dbReference type="ARBA" id="ARBA00022630"/>
    </source>
</evidence>
<feature type="binding site" evidence="11">
    <location>
        <position position="47"/>
    </location>
    <ligand>
        <name>substrate</name>
    </ligand>
</feature>
<dbReference type="InterPro" id="IPR050074">
    <property type="entry name" value="DHO_dehydrogenase"/>
</dbReference>
<feature type="binding site" evidence="11">
    <location>
        <position position="131"/>
    </location>
    <ligand>
        <name>FMN</name>
        <dbReference type="ChEBI" id="CHEBI:58210"/>
    </ligand>
</feature>
<comment type="subcellular location">
    <subcellularLocation>
        <location evidence="2 11">Cytoplasm</location>
    </subcellularLocation>
</comment>
<keyword evidence="9 11" id="KW-0665">Pyrimidine biosynthesis</keyword>
<evidence type="ECO:0000256" key="6">
    <source>
        <dbReference type="ARBA" id="ARBA00022490"/>
    </source>
</evidence>
<evidence type="ECO:0000259" key="12">
    <source>
        <dbReference type="Pfam" id="PF01180"/>
    </source>
</evidence>
<evidence type="ECO:0000256" key="2">
    <source>
        <dbReference type="ARBA" id="ARBA00004496"/>
    </source>
</evidence>
<reference evidence="15 16" key="1">
    <citation type="journal article" date="2016" name="PLoS ONE">
        <title>The Identification of Novel Diagnostic Marker Genes for the Detection of Beer Spoiling Pediococcus damnosus Strains Using the BlAst Diagnostic Gene findEr.</title>
        <authorList>
            <person name="Behr J."/>
            <person name="Geissler A.J."/>
            <person name="Schmid J."/>
            <person name="Zehe A."/>
            <person name="Vogel R.F."/>
        </authorList>
    </citation>
    <scope>NUCLEOTIDE SEQUENCE [LARGE SCALE GENOMIC DNA]</scope>
    <source>
        <strain evidence="13 16">TMW 2.1533</strain>
        <strain evidence="14 15">TMW 2.1535</strain>
    </source>
</reference>
<dbReference type="PANTHER" id="PTHR48109">
    <property type="entry name" value="DIHYDROOROTATE DEHYDROGENASE (QUINONE), MITOCHONDRIAL-RELATED"/>
    <property type="match status" value="1"/>
</dbReference>
<keyword evidence="10 11" id="KW-0560">Oxidoreductase</keyword>
<dbReference type="InterPro" id="IPR013785">
    <property type="entry name" value="Aldolase_TIM"/>
</dbReference>
<evidence type="ECO:0000313" key="13">
    <source>
        <dbReference type="EMBL" id="AMV63414.1"/>
    </source>
</evidence>
<dbReference type="Pfam" id="PF01180">
    <property type="entry name" value="DHO_dh"/>
    <property type="match status" value="1"/>
</dbReference>
<evidence type="ECO:0000313" key="15">
    <source>
        <dbReference type="Proteomes" id="UP000076244"/>
    </source>
</evidence>
<dbReference type="InterPro" id="IPR033888">
    <property type="entry name" value="DHOD_1B"/>
</dbReference>
<dbReference type="AlphaFoldDB" id="A0AAC9B365"/>
<feature type="binding site" evidence="11">
    <location>
        <position position="23"/>
    </location>
    <ligand>
        <name>FMN</name>
        <dbReference type="ChEBI" id="CHEBI:58210"/>
    </ligand>
</feature>
<dbReference type="GO" id="GO:0006207">
    <property type="term" value="P:'de novo' pyrimidine nucleobase biosynthetic process"/>
    <property type="evidence" value="ECO:0007669"/>
    <property type="project" value="InterPro"/>
</dbReference>
<dbReference type="GO" id="GO:0044205">
    <property type="term" value="P:'de novo' UMP biosynthetic process"/>
    <property type="evidence" value="ECO:0007669"/>
    <property type="project" value="UniProtKB-UniRule"/>
</dbReference>
<dbReference type="PANTHER" id="PTHR48109:SF1">
    <property type="entry name" value="DIHYDROOROTATE DEHYDROGENASE (FUMARATE)"/>
    <property type="match status" value="1"/>
</dbReference>
<dbReference type="EMBL" id="CP012275">
    <property type="protein sequence ID" value="AMV63414.1"/>
    <property type="molecule type" value="Genomic_DNA"/>
</dbReference>
<evidence type="ECO:0000256" key="10">
    <source>
        <dbReference type="ARBA" id="ARBA00023002"/>
    </source>
</evidence>
<feature type="binding site" evidence="11">
    <location>
        <begin position="71"/>
        <end position="75"/>
    </location>
    <ligand>
        <name>substrate</name>
    </ligand>
</feature>
<sequence length="304" mass="31933">MHMNRLAVQLPGLDLKNPIIPASGTFGYGDGFAKRYDLNLLGSMVIKTTTPKPRAGNAAPQFTTTVGSHLNSVGLKNPGIDVVMAERLPWLAEHFPELPIIGSVAGDSIEEYRDLVGQMSQAPNVHAIELNVSCPNVANGGMAFGVDPDVVKKITEQCKSVSKVPLYVKLSPNVTDIGEIAEAAQAGGADGITMINAILGMRIDLKTGKPVLANRTGGLSGHALKTVAIRMVAEVRKHVTLPIIGVGGVYTAEDAVELLMAGANAIEVGAANYDDPLTCPKIISTLPIVLDNLGISTINDLTKQ</sequence>
<feature type="binding site" evidence="11">
    <location>
        <position position="131"/>
    </location>
    <ligand>
        <name>substrate</name>
    </ligand>
</feature>
<keyword evidence="7 11" id="KW-0285">Flavoprotein</keyword>
<organism evidence="13 16">
    <name type="scientific">Pediococcus damnosus</name>
    <dbReference type="NCBI Taxonomy" id="51663"/>
    <lineage>
        <taxon>Bacteria</taxon>
        <taxon>Bacillati</taxon>
        <taxon>Bacillota</taxon>
        <taxon>Bacilli</taxon>
        <taxon>Lactobacillales</taxon>
        <taxon>Lactobacillaceae</taxon>
        <taxon>Pediococcus</taxon>
    </lineage>
</organism>
<feature type="domain" description="Dihydroorotate dehydrogenase catalytic" evidence="12">
    <location>
        <begin position="6"/>
        <end position="289"/>
    </location>
</feature>
<evidence type="ECO:0000256" key="3">
    <source>
        <dbReference type="ARBA" id="ARBA00004725"/>
    </source>
</evidence>
<dbReference type="NCBIfam" id="NF005574">
    <property type="entry name" value="PRK07259.1"/>
    <property type="match status" value="1"/>
</dbReference>
<keyword evidence="6 11" id="KW-0963">Cytoplasm</keyword>
<dbReference type="FunFam" id="3.20.20.70:FF:000027">
    <property type="entry name" value="Dihydropyrimidine dehydrogenase [NADP(+)]"/>
    <property type="match status" value="1"/>
</dbReference>
<dbReference type="InterPro" id="IPR024920">
    <property type="entry name" value="Dihydroorotate_DH_1"/>
</dbReference>
<comment type="catalytic activity">
    <reaction evidence="11">
        <text>(S)-dihydroorotate + A = orotate + AH2</text>
        <dbReference type="Rhea" id="RHEA:18073"/>
        <dbReference type="ChEBI" id="CHEBI:13193"/>
        <dbReference type="ChEBI" id="CHEBI:17499"/>
        <dbReference type="ChEBI" id="CHEBI:30839"/>
        <dbReference type="ChEBI" id="CHEBI:30864"/>
    </reaction>
</comment>
<dbReference type="HAMAP" id="MF_00224">
    <property type="entry name" value="DHO_dh_type1"/>
    <property type="match status" value="1"/>
</dbReference>
<evidence type="ECO:0000256" key="5">
    <source>
        <dbReference type="ARBA" id="ARBA00011738"/>
    </source>
</evidence>
<dbReference type="EMBL" id="CP012288">
    <property type="protein sequence ID" value="AMV66652.1"/>
    <property type="molecule type" value="Genomic_DNA"/>
</dbReference>
<dbReference type="GO" id="GO:1990663">
    <property type="term" value="F:dihydroorotate dehydrogenase (fumarate) activity"/>
    <property type="evidence" value="ECO:0007669"/>
    <property type="project" value="UniProtKB-EC"/>
</dbReference>
<feature type="binding site" evidence="11">
    <location>
        <begin position="247"/>
        <end position="248"/>
    </location>
    <ligand>
        <name>FMN</name>
        <dbReference type="ChEBI" id="CHEBI:58210"/>
    </ligand>
</feature>
<dbReference type="InterPro" id="IPR005720">
    <property type="entry name" value="Dihydroorotate_DH_cat"/>
</dbReference>
<name>A0AAC9B365_9LACO</name>
<evidence type="ECO:0000256" key="1">
    <source>
        <dbReference type="ARBA" id="ARBA00001694"/>
    </source>
</evidence>
<comment type="caution">
    <text evidence="11">Lacks conserved residue(s) required for the propagation of feature annotation.</text>
</comment>
<dbReference type="NCBIfam" id="TIGR01037">
    <property type="entry name" value="pyrD_sub1_fam"/>
    <property type="match status" value="1"/>
</dbReference>
<comment type="catalytic activity">
    <reaction evidence="1">
        <text>(S)-dihydroorotate + fumarate = orotate + succinate</text>
        <dbReference type="Rhea" id="RHEA:30059"/>
        <dbReference type="ChEBI" id="CHEBI:29806"/>
        <dbReference type="ChEBI" id="CHEBI:30031"/>
        <dbReference type="ChEBI" id="CHEBI:30839"/>
        <dbReference type="ChEBI" id="CHEBI:30864"/>
        <dbReference type="EC" id="1.3.98.1"/>
    </reaction>
</comment>
<feature type="binding site" evidence="11">
    <location>
        <begin position="47"/>
        <end position="48"/>
    </location>
    <ligand>
        <name>FMN</name>
        <dbReference type="ChEBI" id="CHEBI:58210"/>
    </ligand>
</feature>
<comment type="cofactor">
    <cofactor evidence="11">
        <name>FMN</name>
        <dbReference type="ChEBI" id="CHEBI:58210"/>
    </cofactor>
    <text evidence="11">Binds 1 FMN per subunit.</text>
</comment>
<gene>
    <name evidence="11" type="primary">pyrD</name>
    <name evidence="13" type="ORF">ADU70_1948</name>
    <name evidence="14" type="ORF">ADU72_0707</name>
</gene>
<dbReference type="Gene3D" id="3.20.20.70">
    <property type="entry name" value="Aldolase class I"/>
    <property type="match status" value="1"/>
</dbReference>
<comment type="subunit">
    <text evidence="5">Homodimer.</text>
</comment>
<dbReference type="EC" id="1.3.-.-" evidence="11"/>
<evidence type="ECO:0000256" key="9">
    <source>
        <dbReference type="ARBA" id="ARBA00022975"/>
    </source>
</evidence>
<feature type="binding site" evidence="11">
    <location>
        <position position="169"/>
    </location>
    <ligand>
        <name>FMN</name>
        <dbReference type="ChEBI" id="CHEBI:58210"/>
    </ligand>
</feature>
<dbReference type="SUPFAM" id="SSF51395">
    <property type="entry name" value="FMN-linked oxidoreductases"/>
    <property type="match status" value="1"/>
</dbReference>
<dbReference type="PIRSF" id="PIRSF000164">
    <property type="entry name" value="DHO_oxidase"/>
    <property type="match status" value="1"/>
</dbReference>
<comment type="function">
    <text evidence="11">Catalyzes the conversion of dihydroorotate to orotate.</text>
</comment>
<keyword evidence="8 11" id="KW-0288">FMN</keyword>
<comment type="pathway">
    <text evidence="3 11">Pyrimidine metabolism; UMP biosynthesis via de novo pathway.</text>
</comment>
<dbReference type="KEGG" id="pdm:ADU72_0707"/>
<evidence type="ECO:0000256" key="4">
    <source>
        <dbReference type="ARBA" id="ARBA00008008"/>
    </source>
</evidence>
<comment type="similarity">
    <text evidence="4 11">Belongs to the dihydroorotate dehydrogenase family. Type 1 subfamily.</text>
</comment>